<dbReference type="Gene3D" id="1.10.443.10">
    <property type="entry name" value="Intergrase catalytic core"/>
    <property type="match status" value="1"/>
</dbReference>
<comment type="caution">
    <text evidence="4">The sequence shown here is derived from an EMBL/GenBank/DDBJ whole genome shotgun (WGS) entry which is preliminary data.</text>
</comment>
<evidence type="ECO:0000256" key="1">
    <source>
        <dbReference type="ARBA" id="ARBA00023125"/>
    </source>
</evidence>
<dbReference type="GO" id="GO:0003677">
    <property type="term" value="F:DNA binding"/>
    <property type="evidence" value="ECO:0007669"/>
    <property type="project" value="UniProtKB-KW"/>
</dbReference>
<dbReference type="AlphaFoldDB" id="A0A0F9HHE3"/>
<dbReference type="EMBL" id="LAZR01016896">
    <property type="protein sequence ID" value="KKM02572.1"/>
    <property type="molecule type" value="Genomic_DNA"/>
</dbReference>
<evidence type="ECO:0000313" key="4">
    <source>
        <dbReference type="EMBL" id="KKM02572.1"/>
    </source>
</evidence>
<dbReference type="GO" id="GO:0006310">
    <property type="term" value="P:DNA recombination"/>
    <property type="evidence" value="ECO:0007669"/>
    <property type="project" value="UniProtKB-KW"/>
</dbReference>
<dbReference type="PROSITE" id="PS51900">
    <property type="entry name" value="CB"/>
    <property type="match status" value="1"/>
</dbReference>
<dbReference type="InterPro" id="IPR044068">
    <property type="entry name" value="CB"/>
</dbReference>
<sequence length="168" mass="19392">MNKRKPKFLDQLSGVMRLKHYSIKTEKSYVHWGRRFILFHKKRHPQEMGAPEVQAFLNYLAVDQHVSASTQNQALNALVFLYKHVIKKELGTINAIRARRPKRLPVVLTREETQKILSLLSGGNHLMASMLYGSGLRLMECLRLRIARSWACVFVFGSKTLIFQANTL</sequence>
<proteinExistence type="predicted"/>
<gene>
    <name evidence="4" type="ORF">LCGC14_1783130</name>
</gene>
<dbReference type="InterPro" id="IPR013762">
    <property type="entry name" value="Integrase-like_cat_sf"/>
</dbReference>
<protein>
    <recommendedName>
        <fullName evidence="3">Core-binding (CB) domain-containing protein</fullName>
    </recommendedName>
</protein>
<dbReference type="Gene3D" id="1.10.150.130">
    <property type="match status" value="1"/>
</dbReference>
<feature type="domain" description="Core-binding (CB)" evidence="3">
    <location>
        <begin position="1"/>
        <end position="86"/>
    </location>
</feature>
<organism evidence="4">
    <name type="scientific">marine sediment metagenome</name>
    <dbReference type="NCBI Taxonomy" id="412755"/>
    <lineage>
        <taxon>unclassified sequences</taxon>
        <taxon>metagenomes</taxon>
        <taxon>ecological metagenomes</taxon>
    </lineage>
</organism>
<dbReference type="InterPro" id="IPR010998">
    <property type="entry name" value="Integrase_recombinase_N"/>
</dbReference>
<dbReference type="GO" id="GO:0015074">
    <property type="term" value="P:DNA integration"/>
    <property type="evidence" value="ECO:0007669"/>
    <property type="project" value="InterPro"/>
</dbReference>
<dbReference type="InterPro" id="IPR011010">
    <property type="entry name" value="DNA_brk_join_enz"/>
</dbReference>
<evidence type="ECO:0000259" key="3">
    <source>
        <dbReference type="PROSITE" id="PS51900"/>
    </source>
</evidence>
<name>A0A0F9HHE3_9ZZZZ</name>
<dbReference type="Pfam" id="PF13495">
    <property type="entry name" value="Phage_int_SAM_4"/>
    <property type="match status" value="1"/>
</dbReference>
<dbReference type="InterPro" id="IPR004107">
    <property type="entry name" value="Integrase_SAM-like_N"/>
</dbReference>
<keyword evidence="1" id="KW-0238">DNA-binding</keyword>
<keyword evidence="2" id="KW-0233">DNA recombination</keyword>
<evidence type="ECO:0000256" key="2">
    <source>
        <dbReference type="ARBA" id="ARBA00023172"/>
    </source>
</evidence>
<reference evidence="4" key="1">
    <citation type="journal article" date="2015" name="Nature">
        <title>Complex archaea that bridge the gap between prokaryotes and eukaryotes.</title>
        <authorList>
            <person name="Spang A."/>
            <person name="Saw J.H."/>
            <person name="Jorgensen S.L."/>
            <person name="Zaremba-Niedzwiedzka K."/>
            <person name="Martijn J."/>
            <person name="Lind A.E."/>
            <person name="van Eijk R."/>
            <person name="Schleper C."/>
            <person name="Guy L."/>
            <person name="Ettema T.J."/>
        </authorList>
    </citation>
    <scope>NUCLEOTIDE SEQUENCE</scope>
</reference>
<accession>A0A0F9HHE3</accession>
<dbReference type="SUPFAM" id="SSF56349">
    <property type="entry name" value="DNA breaking-rejoining enzymes"/>
    <property type="match status" value="1"/>
</dbReference>